<keyword evidence="2" id="KW-0813">Transport</keyword>
<dbReference type="PROSITE" id="PS50893">
    <property type="entry name" value="ABC_TRANSPORTER_2"/>
    <property type="match status" value="1"/>
</dbReference>
<proteinExistence type="inferred from homology"/>
<dbReference type="CDD" id="cd03257">
    <property type="entry name" value="ABC_NikE_OppD_transporters"/>
    <property type="match status" value="1"/>
</dbReference>
<dbReference type="Pfam" id="PF08352">
    <property type="entry name" value="oligo_HPY"/>
    <property type="match status" value="1"/>
</dbReference>
<dbReference type="PANTHER" id="PTHR43776">
    <property type="entry name" value="TRANSPORT ATP-BINDING PROTEIN"/>
    <property type="match status" value="1"/>
</dbReference>
<organism evidence="6">
    <name type="scientific">Arthrobacter sp. K5</name>
    <dbReference type="NCBI Taxonomy" id="2839623"/>
    <lineage>
        <taxon>Bacteria</taxon>
        <taxon>Bacillati</taxon>
        <taxon>Actinomycetota</taxon>
        <taxon>Actinomycetes</taxon>
        <taxon>Micrococcales</taxon>
        <taxon>Micrococcaceae</taxon>
        <taxon>Arthrobacter</taxon>
    </lineage>
</organism>
<keyword evidence="3" id="KW-0547">Nucleotide-binding</keyword>
<dbReference type="EMBL" id="CP159279">
    <property type="protein sequence ID" value="XCH09436.1"/>
    <property type="molecule type" value="Genomic_DNA"/>
</dbReference>
<accession>A0AAU8EKU0</accession>
<dbReference type="InterPro" id="IPR017871">
    <property type="entry name" value="ABC_transporter-like_CS"/>
</dbReference>
<dbReference type="InterPro" id="IPR013563">
    <property type="entry name" value="Oligopep_ABC_C"/>
</dbReference>
<dbReference type="GO" id="GO:0005524">
    <property type="term" value="F:ATP binding"/>
    <property type="evidence" value="ECO:0007669"/>
    <property type="project" value="UniProtKB-KW"/>
</dbReference>
<evidence type="ECO:0000256" key="4">
    <source>
        <dbReference type="ARBA" id="ARBA00022840"/>
    </source>
</evidence>
<dbReference type="RefSeq" id="WP_353710250.1">
    <property type="nucleotide sequence ID" value="NZ_CP159279.1"/>
</dbReference>
<keyword evidence="4 6" id="KW-0067">ATP-binding</keyword>
<dbReference type="Gene3D" id="3.40.50.300">
    <property type="entry name" value="P-loop containing nucleotide triphosphate hydrolases"/>
    <property type="match status" value="1"/>
</dbReference>
<dbReference type="NCBIfam" id="TIGR01727">
    <property type="entry name" value="oligo_HPY"/>
    <property type="match status" value="1"/>
</dbReference>
<dbReference type="InterPro" id="IPR003439">
    <property type="entry name" value="ABC_transporter-like_ATP-bd"/>
</dbReference>
<evidence type="ECO:0000256" key="2">
    <source>
        <dbReference type="ARBA" id="ARBA00022448"/>
    </source>
</evidence>
<sequence length="335" mass="35293">MSIDTVELEDAEAGLSAPAMLEVKDLVVRYGHGRKAASAPAAVDGVSFTIRPGETVGLVGESGSGKSTIGKAILGLQKVSGGSVSFQGSDITHANSSRRQELGGELRAVFQDPNSSLNPRKIIGASLAEPLRVRGVAAAEARSRAEDMLERVGLPREAVDRYPSQFSGGQRQRISVARALICEPKLVVCDEAVSALDLSTQAQVLNLLADLRDERGLSYLFIAHDISVVQFLAQRVVVLYRGQIMETGPAAAVTESPKHPFTQALVAASPVPRPAEQAERRKLRESLGVRTAAAVAASAGGCPFSQRCALATDLCTTERPALRSVGQSGVACHYA</sequence>
<dbReference type="AlphaFoldDB" id="A0AAU8EKU0"/>
<dbReference type="InterPro" id="IPR003593">
    <property type="entry name" value="AAA+_ATPase"/>
</dbReference>
<dbReference type="PANTHER" id="PTHR43776:SF7">
    <property type="entry name" value="D,D-DIPEPTIDE TRANSPORT ATP-BINDING PROTEIN DDPF-RELATED"/>
    <property type="match status" value="1"/>
</dbReference>
<dbReference type="FunFam" id="3.40.50.300:FF:000016">
    <property type="entry name" value="Oligopeptide ABC transporter ATP-binding component"/>
    <property type="match status" value="1"/>
</dbReference>
<dbReference type="GO" id="GO:0055085">
    <property type="term" value="P:transmembrane transport"/>
    <property type="evidence" value="ECO:0007669"/>
    <property type="project" value="UniProtKB-ARBA"/>
</dbReference>
<name>A0AAU8EKU0_9MICC</name>
<feature type="domain" description="ABC transporter" evidence="5">
    <location>
        <begin position="21"/>
        <end position="266"/>
    </location>
</feature>
<evidence type="ECO:0000313" key="6">
    <source>
        <dbReference type="EMBL" id="XCH09436.1"/>
    </source>
</evidence>
<dbReference type="InterPro" id="IPR027417">
    <property type="entry name" value="P-loop_NTPase"/>
</dbReference>
<dbReference type="InterPro" id="IPR050319">
    <property type="entry name" value="ABC_transp_ATP-bind"/>
</dbReference>
<evidence type="ECO:0000256" key="3">
    <source>
        <dbReference type="ARBA" id="ARBA00022741"/>
    </source>
</evidence>
<dbReference type="GO" id="GO:0015833">
    <property type="term" value="P:peptide transport"/>
    <property type="evidence" value="ECO:0007669"/>
    <property type="project" value="InterPro"/>
</dbReference>
<dbReference type="GO" id="GO:0016887">
    <property type="term" value="F:ATP hydrolysis activity"/>
    <property type="evidence" value="ECO:0007669"/>
    <property type="project" value="InterPro"/>
</dbReference>
<evidence type="ECO:0000256" key="1">
    <source>
        <dbReference type="ARBA" id="ARBA00005417"/>
    </source>
</evidence>
<dbReference type="PROSITE" id="PS00211">
    <property type="entry name" value="ABC_TRANSPORTER_1"/>
    <property type="match status" value="1"/>
</dbReference>
<comment type="similarity">
    <text evidence="1">Belongs to the ABC transporter superfamily.</text>
</comment>
<protein>
    <submittedName>
        <fullName evidence="6">ABC transporter ATP-binding protein</fullName>
    </submittedName>
</protein>
<dbReference type="SMART" id="SM00382">
    <property type="entry name" value="AAA"/>
    <property type="match status" value="1"/>
</dbReference>
<evidence type="ECO:0000259" key="5">
    <source>
        <dbReference type="PROSITE" id="PS50893"/>
    </source>
</evidence>
<reference evidence="6" key="1">
    <citation type="submission" date="2024-06" db="EMBL/GenBank/DDBJ databases">
        <title>Biodegradation of dimethachlon by Arthrobacter sp. K5: mechanistic insights and ecological implications.</title>
        <authorList>
            <person name="Hu S."/>
            <person name="Lu P."/>
        </authorList>
    </citation>
    <scope>NUCLEOTIDE SEQUENCE</scope>
    <source>
        <strain evidence="6">K5</strain>
    </source>
</reference>
<gene>
    <name evidence="6" type="ORF">ABRP34_11230</name>
</gene>
<dbReference type="SUPFAM" id="SSF52540">
    <property type="entry name" value="P-loop containing nucleoside triphosphate hydrolases"/>
    <property type="match status" value="1"/>
</dbReference>
<dbReference type="Pfam" id="PF00005">
    <property type="entry name" value="ABC_tran"/>
    <property type="match status" value="1"/>
</dbReference>